<dbReference type="SUPFAM" id="SSF52540">
    <property type="entry name" value="P-loop containing nucleoside triphosphate hydrolases"/>
    <property type="match status" value="1"/>
</dbReference>
<protein>
    <submittedName>
        <fullName evidence="7">Helicase</fullName>
    </submittedName>
</protein>
<evidence type="ECO:0000256" key="4">
    <source>
        <dbReference type="ARBA" id="ARBA00022840"/>
    </source>
</evidence>
<dbReference type="PANTHER" id="PTHR47961:SF6">
    <property type="entry name" value="DNA-DIRECTED DNA POLYMERASE"/>
    <property type="match status" value="1"/>
</dbReference>
<keyword evidence="4" id="KW-0067">ATP-binding</keyword>
<dbReference type="AlphaFoldDB" id="A0A521CGF8"/>
<feature type="domain" description="Helicase C-terminal" evidence="6">
    <location>
        <begin position="243"/>
        <end position="422"/>
    </location>
</feature>
<evidence type="ECO:0000313" key="7">
    <source>
        <dbReference type="EMBL" id="SMO57851.1"/>
    </source>
</evidence>
<dbReference type="SMART" id="SM00487">
    <property type="entry name" value="DEXDc"/>
    <property type="match status" value="1"/>
</dbReference>
<organism evidence="7 8">
    <name type="scientific">Balnearium lithotrophicum</name>
    <dbReference type="NCBI Taxonomy" id="223788"/>
    <lineage>
        <taxon>Bacteria</taxon>
        <taxon>Pseudomonadati</taxon>
        <taxon>Aquificota</taxon>
        <taxon>Aquificia</taxon>
        <taxon>Desulfurobacteriales</taxon>
        <taxon>Desulfurobacteriaceae</taxon>
        <taxon>Balnearium</taxon>
    </lineage>
</organism>
<evidence type="ECO:0000256" key="3">
    <source>
        <dbReference type="ARBA" id="ARBA00022806"/>
    </source>
</evidence>
<sequence>METIKVLESSKFNGKSGLVEFLINGDFQRSELVNVKEVGLPFEYPLLNPIQTVFYRFYKGGNVLVSSPTSSGKTLISLLFQLKNSSGKFIYTAPTRSLIWEKFKEFKPYFEKVGIRTGDLVEELSEINQPCIVCTYESLISAARNRAHWFEEAGALVIDEVHIIRDSSRGAVVEEIVSYALEEEIPTLALSATIPGAPELSEWIEAELLIESEWRPVPLERRIINFSKFMRRVKLPKSTPEGKVVSFLETLKPKGKTLIFLPSKNLGWGALQVENTTYRREILNETLPFIPKEPKSEEKVAFHNADVPQEEREKIERSFKDGDLNRLYATQTLAYGVNLPADSVVILVRGRFDMFTREYRFFPDPLTVLQMEGRAGRFGLSDKGYSYIVVTGAKEKSLEEALKREMEMPFSTGLSSGIGEREGAACPNRRRSLLSLMVLGPLIRYGKEWKKSLSKMFSIKRNPFLIKEIEEILEELSERGFLEGERPTKLTGILVSSFVSPFCYEEFIKRLSLSSELIEENPTLGYTFSVRPLIRREFNPKTLELFVGEAFRGESLRLSEKVSESTGIDAEDNWEVLSFYSLGELFPFKNIARPPGELSTLPTESSLLGQLLCRLNIVDFERVHRVVMTIRAGIPYEFSLLGSIKGLGYMRGNALARAGKLLNYHSEVPLINGIKERIGEIFDALREALSERYESKNQIEREIKTIVNLIDETKFPLGDEKLLKFLSSIFIGRREAIKISKERALEVLFENVRGKEKAEG</sequence>
<dbReference type="EMBL" id="FXTM01000012">
    <property type="protein sequence ID" value="SMO57851.1"/>
    <property type="molecule type" value="Genomic_DNA"/>
</dbReference>
<dbReference type="InterPro" id="IPR050474">
    <property type="entry name" value="Hel308_SKI2-like"/>
</dbReference>
<dbReference type="GO" id="GO:0005524">
    <property type="term" value="F:ATP binding"/>
    <property type="evidence" value="ECO:0007669"/>
    <property type="project" value="UniProtKB-KW"/>
</dbReference>
<evidence type="ECO:0000259" key="5">
    <source>
        <dbReference type="PROSITE" id="PS51192"/>
    </source>
</evidence>
<keyword evidence="3 7" id="KW-0347">Helicase</keyword>
<proteinExistence type="predicted"/>
<evidence type="ECO:0000256" key="2">
    <source>
        <dbReference type="ARBA" id="ARBA00022801"/>
    </source>
</evidence>
<dbReference type="Pfam" id="PF00270">
    <property type="entry name" value="DEAD"/>
    <property type="match status" value="1"/>
</dbReference>
<dbReference type="GO" id="GO:0003676">
    <property type="term" value="F:nucleic acid binding"/>
    <property type="evidence" value="ECO:0007669"/>
    <property type="project" value="InterPro"/>
</dbReference>
<feature type="domain" description="Helicase ATP-binding" evidence="5">
    <location>
        <begin position="54"/>
        <end position="212"/>
    </location>
</feature>
<dbReference type="PROSITE" id="PS51194">
    <property type="entry name" value="HELICASE_CTER"/>
    <property type="match status" value="1"/>
</dbReference>
<evidence type="ECO:0000259" key="6">
    <source>
        <dbReference type="PROSITE" id="PS51194"/>
    </source>
</evidence>
<dbReference type="RefSeq" id="WP_142935533.1">
    <property type="nucleotide sequence ID" value="NZ_FXTM01000012.1"/>
</dbReference>
<gene>
    <name evidence="7" type="ORF">SAMN06269117_11231</name>
</gene>
<keyword evidence="1" id="KW-0547">Nucleotide-binding</keyword>
<dbReference type="Pfam" id="PF00271">
    <property type="entry name" value="Helicase_C"/>
    <property type="match status" value="1"/>
</dbReference>
<accession>A0A521CGF8</accession>
<dbReference type="PANTHER" id="PTHR47961">
    <property type="entry name" value="DNA POLYMERASE THETA, PUTATIVE (AFU_ORTHOLOGUE AFUA_1G05260)-RELATED"/>
    <property type="match status" value="1"/>
</dbReference>
<dbReference type="PROSITE" id="PS51192">
    <property type="entry name" value="HELICASE_ATP_BIND_1"/>
    <property type="match status" value="1"/>
</dbReference>
<dbReference type="CDD" id="cd17921">
    <property type="entry name" value="DEXHc_Ski2"/>
    <property type="match status" value="1"/>
</dbReference>
<dbReference type="InterPro" id="IPR001650">
    <property type="entry name" value="Helicase_C-like"/>
</dbReference>
<dbReference type="GO" id="GO:0004386">
    <property type="term" value="F:helicase activity"/>
    <property type="evidence" value="ECO:0007669"/>
    <property type="project" value="UniProtKB-KW"/>
</dbReference>
<reference evidence="7 8" key="1">
    <citation type="submission" date="2017-05" db="EMBL/GenBank/DDBJ databases">
        <authorList>
            <person name="Varghese N."/>
            <person name="Submissions S."/>
        </authorList>
    </citation>
    <scope>NUCLEOTIDE SEQUENCE [LARGE SCALE GENOMIC DNA]</scope>
    <source>
        <strain evidence="7 8">DSM 16304</strain>
    </source>
</reference>
<dbReference type="OrthoDB" id="9807155at2"/>
<keyword evidence="2" id="KW-0378">Hydrolase</keyword>
<dbReference type="GO" id="GO:0016787">
    <property type="term" value="F:hydrolase activity"/>
    <property type="evidence" value="ECO:0007669"/>
    <property type="project" value="UniProtKB-KW"/>
</dbReference>
<name>A0A521CGF8_9BACT</name>
<evidence type="ECO:0000313" key="8">
    <source>
        <dbReference type="Proteomes" id="UP000317315"/>
    </source>
</evidence>
<dbReference type="Gene3D" id="3.40.50.300">
    <property type="entry name" value="P-loop containing nucleotide triphosphate hydrolases"/>
    <property type="match status" value="2"/>
</dbReference>
<dbReference type="SMART" id="SM00490">
    <property type="entry name" value="HELICc"/>
    <property type="match status" value="1"/>
</dbReference>
<dbReference type="InterPro" id="IPR014001">
    <property type="entry name" value="Helicase_ATP-bd"/>
</dbReference>
<dbReference type="Proteomes" id="UP000317315">
    <property type="component" value="Unassembled WGS sequence"/>
</dbReference>
<dbReference type="InterPro" id="IPR027417">
    <property type="entry name" value="P-loop_NTPase"/>
</dbReference>
<keyword evidence="8" id="KW-1185">Reference proteome</keyword>
<evidence type="ECO:0000256" key="1">
    <source>
        <dbReference type="ARBA" id="ARBA00022741"/>
    </source>
</evidence>
<dbReference type="InterPro" id="IPR011545">
    <property type="entry name" value="DEAD/DEAH_box_helicase_dom"/>
</dbReference>